<dbReference type="OrthoDB" id="25996at2"/>
<organism evidence="2 3">
    <name type="scientific">Schaalia turicensis</name>
    <dbReference type="NCBI Taxonomy" id="131111"/>
    <lineage>
        <taxon>Bacteria</taxon>
        <taxon>Bacillati</taxon>
        <taxon>Actinomycetota</taxon>
        <taxon>Actinomycetes</taxon>
        <taxon>Actinomycetales</taxon>
        <taxon>Actinomycetaceae</taxon>
        <taxon>Schaalia</taxon>
    </lineage>
</organism>
<dbReference type="RefSeq" id="WP_101628189.1">
    <property type="nucleotide sequence ID" value="NZ_PKKJ01000005.1"/>
</dbReference>
<gene>
    <name evidence="2" type="ORF">CYJ25_05500</name>
</gene>
<dbReference type="EMBL" id="PKKJ01000005">
    <property type="protein sequence ID" value="PKY66210.1"/>
    <property type="molecule type" value="Genomic_DNA"/>
</dbReference>
<dbReference type="SUPFAM" id="SSF54534">
    <property type="entry name" value="FKBP-like"/>
    <property type="match status" value="1"/>
</dbReference>
<dbReference type="InterPro" id="IPR046357">
    <property type="entry name" value="PPIase_dom_sf"/>
</dbReference>
<name>A0A2I1I519_9ACTO</name>
<dbReference type="AlphaFoldDB" id="A0A2I1I519"/>
<reference evidence="2 3" key="1">
    <citation type="submission" date="2017-12" db="EMBL/GenBank/DDBJ databases">
        <title>Phylogenetic diversity of female urinary microbiome.</title>
        <authorList>
            <person name="Thomas-White K."/>
            <person name="Wolfe A.J."/>
        </authorList>
    </citation>
    <scope>NUCLEOTIDE SEQUENCE [LARGE SCALE GENOMIC DNA]</scope>
    <source>
        <strain evidence="2 3">UMB0250</strain>
    </source>
</reference>
<dbReference type="Gene3D" id="3.10.50.40">
    <property type="match status" value="1"/>
</dbReference>
<dbReference type="GO" id="GO:0003755">
    <property type="term" value="F:peptidyl-prolyl cis-trans isomerase activity"/>
    <property type="evidence" value="ECO:0007669"/>
    <property type="project" value="InterPro"/>
</dbReference>
<feature type="compositionally biased region" description="Low complexity" evidence="1">
    <location>
        <begin position="313"/>
        <end position="322"/>
    </location>
</feature>
<accession>A0A2I1I519</accession>
<comment type="caution">
    <text evidence="2">The sequence shown here is derived from an EMBL/GenBank/DDBJ whole genome shotgun (WGS) entry which is preliminary data.</text>
</comment>
<evidence type="ECO:0000313" key="3">
    <source>
        <dbReference type="Proteomes" id="UP000234545"/>
    </source>
</evidence>
<dbReference type="Proteomes" id="UP000234545">
    <property type="component" value="Unassembled WGS sequence"/>
</dbReference>
<feature type="region of interest" description="Disordered" evidence="1">
    <location>
        <begin position="312"/>
        <end position="333"/>
    </location>
</feature>
<evidence type="ECO:0000256" key="1">
    <source>
        <dbReference type="SAM" id="MobiDB-lite"/>
    </source>
</evidence>
<keyword evidence="2" id="KW-0413">Isomerase</keyword>
<proteinExistence type="predicted"/>
<evidence type="ECO:0000313" key="2">
    <source>
        <dbReference type="EMBL" id="PKY66210.1"/>
    </source>
</evidence>
<sequence>MSMIDLFTPSHRHGLRNLIIALLAIVVVAGIAIVAVVHATHNESGSSNVQSIRGPLDSVSVSGRIGAIPVVTMGQPVTVNLAKAKVLETGTGREITKESPILLAITSFDGKTGENLSADGRPDLVVGSADQATLNDALLDIVVGLHEGSRVLVAHPLASSQGEAAKASDQDTELLVIDILYSIANGSEDTGESSGVLSVTMTDEGPVIEHGSDVPTDVTTQILIKGEGQQVTSSDQIVVQYAAVGWNDGVVRASTWQTGKPEVVSMLTAMTGLKQTLVDQRVGSRLAISIPPDLANGDDTLCIVIDILGTEPASDNASQSDASAEHTGAAPSD</sequence>
<protein>
    <submittedName>
        <fullName evidence="2">Peptidylprolyl isomerase</fullName>
    </submittedName>
</protein>